<proteinExistence type="predicted"/>
<feature type="region of interest" description="Disordered" evidence="1">
    <location>
        <begin position="1"/>
        <end position="32"/>
    </location>
</feature>
<feature type="compositionally biased region" description="Low complexity" evidence="1">
    <location>
        <begin position="70"/>
        <end position="79"/>
    </location>
</feature>
<dbReference type="Proteomes" id="UP000747110">
    <property type="component" value="Unassembled WGS sequence"/>
</dbReference>
<accession>A0A8J4CZ16</accession>
<gene>
    <name evidence="2" type="ORF">Vretifemale_19626</name>
</gene>
<evidence type="ECO:0000256" key="1">
    <source>
        <dbReference type="SAM" id="MobiDB-lite"/>
    </source>
</evidence>
<feature type="compositionally biased region" description="Low complexity" evidence="1">
    <location>
        <begin position="22"/>
        <end position="32"/>
    </location>
</feature>
<dbReference type="EMBL" id="BNCP01000071">
    <property type="protein sequence ID" value="GIL91929.1"/>
    <property type="molecule type" value="Genomic_DNA"/>
</dbReference>
<evidence type="ECO:0000313" key="3">
    <source>
        <dbReference type="Proteomes" id="UP000747110"/>
    </source>
</evidence>
<feature type="region of interest" description="Disordered" evidence="1">
    <location>
        <begin position="48"/>
        <end position="114"/>
    </location>
</feature>
<feature type="compositionally biased region" description="Basic and acidic residues" evidence="1">
    <location>
        <begin position="145"/>
        <end position="160"/>
    </location>
</feature>
<feature type="compositionally biased region" description="Gly residues" evidence="1">
    <location>
        <begin position="213"/>
        <end position="229"/>
    </location>
</feature>
<protein>
    <submittedName>
        <fullName evidence="2">Uncharacterized protein</fullName>
    </submittedName>
</protein>
<comment type="caution">
    <text evidence="2">The sequence shown here is derived from an EMBL/GenBank/DDBJ whole genome shotgun (WGS) entry which is preliminary data.</text>
</comment>
<sequence length="238" mass="22919">DGGIMLSPGELALPKPGFGRTAAAASHTGSSADAASLALSELSFAHLGIQEVDDEDDSGSSSGNSGGRGSSRSSSSDGGSNRGGGGGGVGASGQREEDEARKIEEGAGYADLDDAALLAKVPPALLGKGGIRSVVAASARPLSAKTDRRSPDKNTARDKTAAGISSLSPAPPSPKPHQRKTAAGGVVVLVKVGPPSAAGTEPTAATASAGGANSDGGGGVGAEGLGGNAGLNVTMRRR</sequence>
<feature type="region of interest" description="Disordered" evidence="1">
    <location>
        <begin position="129"/>
        <end position="238"/>
    </location>
</feature>
<keyword evidence="3" id="KW-1185">Reference proteome</keyword>
<organism evidence="2 3">
    <name type="scientific">Volvox reticuliferus</name>
    <dbReference type="NCBI Taxonomy" id="1737510"/>
    <lineage>
        <taxon>Eukaryota</taxon>
        <taxon>Viridiplantae</taxon>
        <taxon>Chlorophyta</taxon>
        <taxon>core chlorophytes</taxon>
        <taxon>Chlorophyceae</taxon>
        <taxon>CS clade</taxon>
        <taxon>Chlamydomonadales</taxon>
        <taxon>Volvocaceae</taxon>
        <taxon>Volvox</taxon>
    </lineage>
</organism>
<feature type="compositionally biased region" description="Basic and acidic residues" evidence="1">
    <location>
        <begin position="94"/>
        <end position="105"/>
    </location>
</feature>
<feature type="compositionally biased region" description="Gly residues" evidence="1">
    <location>
        <begin position="80"/>
        <end position="91"/>
    </location>
</feature>
<feature type="compositionally biased region" description="Low complexity" evidence="1">
    <location>
        <begin position="184"/>
        <end position="212"/>
    </location>
</feature>
<feature type="non-terminal residue" evidence="2">
    <location>
        <position position="238"/>
    </location>
</feature>
<feature type="non-terminal residue" evidence="2">
    <location>
        <position position="1"/>
    </location>
</feature>
<evidence type="ECO:0000313" key="2">
    <source>
        <dbReference type="EMBL" id="GIL91929.1"/>
    </source>
</evidence>
<dbReference type="AlphaFoldDB" id="A0A8J4CZ16"/>
<name>A0A8J4CZ16_9CHLO</name>
<reference evidence="2" key="1">
    <citation type="journal article" date="2021" name="Proc. Natl. Acad. Sci. U.S.A.">
        <title>Three genomes in the algal genus Volvox reveal the fate of a haploid sex-determining region after a transition to homothallism.</title>
        <authorList>
            <person name="Yamamoto K."/>
            <person name="Hamaji T."/>
            <person name="Kawai-Toyooka H."/>
            <person name="Matsuzaki R."/>
            <person name="Takahashi F."/>
            <person name="Nishimura Y."/>
            <person name="Kawachi M."/>
            <person name="Noguchi H."/>
            <person name="Minakuchi Y."/>
            <person name="Umen J.G."/>
            <person name="Toyoda A."/>
            <person name="Nozaki H."/>
        </authorList>
    </citation>
    <scope>NUCLEOTIDE SEQUENCE</scope>
    <source>
        <strain evidence="2">NIES-3786</strain>
    </source>
</reference>